<dbReference type="InterPro" id="IPR014729">
    <property type="entry name" value="Rossmann-like_a/b/a_fold"/>
</dbReference>
<reference evidence="2 3" key="1">
    <citation type="submission" date="2021-05" db="EMBL/GenBank/DDBJ databases">
        <title>Fusibacter ferrireducens sp. nov., an anaerobic, sulfur- and Fe-reducing bacterium isolated from the mangrove sediment.</title>
        <authorList>
            <person name="Qiu D."/>
        </authorList>
    </citation>
    <scope>NUCLEOTIDE SEQUENCE [LARGE SCALE GENOMIC DNA]</scope>
    <source>
        <strain evidence="2 3">DSM 12116</strain>
    </source>
</reference>
<dbReference type="EC" id="4.1.99.3" evidence="2"/>
<sequence>MMIEEGRIKIWKTEGIKNGDRAPLAQSSVSIAALEPVSESNKVVYWMQSAQRTIHNHALAYAIERANAMQLPLTVAFCIMPNFPNANTRHFQFMLEGLSETSAALSAMGCELQWRIGEPAPFIESVCRSAALLVMDDAYLKYERQLKQTVAASVLCEVVQVSTNVVVPVMAAYPKSAYGAYVLRASIHKLMPYYDKPFTLPELLYKTRETAKPIDESLMDLLKCESLPASSRYIGGFSKAMAILMQFIETGIADYADDGNNPDLMRTSGLSPYLHFGQISPVTIIEQLRQTGSYDETFVEQLVVRRELAFNYVYYEPGYDEALELILPKWAMETLIVHIGDTRPYCYSLSDFEDAKTHDSYWNAAQRQLIMEGTVHNYMRMYWGKKIIEWSKTPDEAFQTMLYLNDKYALDGRDPNGYAGIAWCFGKHDRPWQERQIFGKIRYMNDKGLKRKFKMADYVARYHEVTE</sequence>
<keyword evidence="2" id="KW-0456">Lyase</keyword>
<name>A0ABS5PSA7_9FIRM</name>
<dbReference type="InterPro" id="IPR032673">
    <property type="entry name" value="DNA_photolyase_2_CS"/>
</dbReference>
<dbReference type="Gene3D" id="3.40.50.620">
    <property type="entry name" value="HUPs"/>
    <property type="match status" value="1"/>
</dbReference>
<comment type="caution">
    <text evidence="2">The sequence shown here is derived from an EMBL/GenBank/DDBJ whole genome shotgun (WGS) entry which is preliminary data.</text>
</comment>
<evidence type="ECO:0000259" key="1">
    <source>
        <dbReference type="PROSITE" id="PS51645"/>
    </source>
</evidence>
<dbReference type="PROSITE" id="PS01084">
    <property type="entry name" value="DNA_PHOTOLYASES_2_2"/>
    <property type="match status" value="1"/>
</dbReference>
<dbReference type="PROSITE" id="PS51645">
    <property type="entry name" value="PHR_CRY_ALPHA_BETA"/>
    <property type="match status" value="1"/>
</dbReference>
<organism evidence="2 3">
    <name type="scientific">Fusibacter paucivorans</name>
    <dbReference type="NCBI Taxonomy" id="76009"/>
    <lineage>
        <taxon>Bacteria</taxon>
        <taxon>Bacillati</taxon>
        <taxon>Bacillota</taxon>
        <taxon>Clostridia</taxon>
        <taxon>Eubacteriales</taxon>
        <taxon>Eubacteriales Family XII. Incertae Sedis</taxon>
        <taxon>Fusibacter</taxon>
    </lineage>
</organism>
<dbReference type="Gene3D" id="1.25.40.80">
    <property type="match status" value="1"/>
</dbReference>
<dbReference type="EMBL" id="JAHBCL010000030">
    <property type="protein sequence ID" value="MBS7528045.1"/>
    <property type="molecule type" value="Genomic_DNA"/>
</dbReference>
<dbReference type="PANTHER" id="PTHR10211:SF0">
    <property type="entry name" value="DEOXYRIBODIPYRIMIDINE PHOTO-LYASE"/>
    <property type="match status" value="1"/>
</dbReference>
<dbReference type="Gene3D" id="1.10.579.10">
    <property type="entry name" value="DNA Cyclobutane Dipyrimidine Photolyase, subunit A, domain 3"/>
    <property type="match status" value="1"/>
</dbReference>
<dbReference type="InterPro" id="IPR036155">
    <property type="entry name" value="Crypto/Photolyase_N_sf"/>
</dbReference>
<evidence type="ECO:0000313" key="2">
    <source>
        <dbReference type="EMBL" id="MBS7528045.1"/>
    </source>
</evidence>
<dbReference type="Pfam" id="PF00875">
    <property type="entry name" value="DNA_photolyase"/>
    <property type="match status" value="1"/>
</dbReference>
<feature type="domain" description="Photolyase/cryptochrome alpha/beta" evidence="1">
    <location>
        <begin position="41"/>
        <end position="169"/>
    </location>
</feature>
<dbReference type="GO" id="GO:0003904">
    <property type="term" value="F:deoxyribodipyrimidine photo-lyase activity"/>
    <property type="evidence" value="ECO:0007669"/>
    <property type="project" value="UniProtKB-EC"/>
</dbReference>
<dbReference type="InterPro" id="IPR036134">
    <property type="entry name" value="Crypto/Photolyase_FAD-like_sf"/>
</dbReference>
<dbReference type="SUPFAM" id="SSF52425">
    <property type="entry name" value="Cryptochrome/photolyase, N-terminal domain"/>
    <property type="match status" value="1"/>
</dbReference>
<dbReference type="PANTHER" id="PTHR10211">
    <property type="entry name" value="DEOXYRIBODIPYRIMIDINE PHOTOLYASE"/>
    <property type="match status" value="1"/>
</dbReference>
<dbReference type="InterPro" id="IPR052219">
    <property type="entry name" value="Photolyase_Class-2"/>
</dbReference>
<evidence type="ECO:0000313" key="3">
    <source>
        <dbReference type="Proteomes" id="UP000746471"/>
    </source>
</evidence>
<gene>
    <name evidence="2" type="ORF">KHM83_15270</name>
</gene>
<keyword evidence="3" id="KW-1185">Reference proteome</keyword>
<proteinExistence type="predicted"/>
<protein>
    <submittedName>
        <fullName evidence="2">Deoxyribodipyrimidine photo-lyase</fullName>
        <ecNumber evidence="2">4.1.99.3</ecNumber>
    </submittedName>
</protein>
<dbReference type="RefSeq" id="WP_213237907.1">
    <property type="nucleotide sequence ID" value="NZ_JAHBCL010000030.1"/>
</dbReference>
<dbReference type="Proteomes" id="UP000746471">
    <property type="component" value="Unassembled WGS sequence"/>
</dbReference>
<dbReference type="InterPro" id="IPR006050">
    <property type="entry name" value="DNA_photolyase_N"/>
</dbReference>
<accession>A0ABS5PSA7</accession>
<dbReference type="SUPFAM" id="SSF48173">
    <property type="entry name" value="Cryptochrome/photolyase FAD-binding domain"/>
    <property type="match status" value="1"/>
</dbReference>